<dbReference type="AlphaFoldDB" id="A0A0E9V2E3"/>
<reference evidence="1" key="1">
    <citation type="submission" date="2014-11" db="EMBL/GenBank/DDBJ databases">
        <authorList>
            <person name="Amaro Gonzalez C."/>
        </authorList>
    </citation>
    <scope>NUCLEOTIDE SEQUENCE</scope>
</reference>
<dbReference type="EMBL" id="GBXM01036360">
    <property type="protein sequence ID" value="JAH72217.1"/>
    <property type="molecule type" value="Transcribed_RNA"/>
</dbReference>
<reference evidence="1" key="2">
    <citation type="journal article" date="2015" name="Fish Shellfish Immunol.">
        <title>Early steps in the European eel (Anguilla anguilla)-Vibrio vulnificus interaction in the gills: Role of the RtxA13 toxin.</title>
        <authorList>
            <person name="Callol A."/>
            <person name="Pajuelo D."/>
            <person name="Ebbesson L."/>
            <person name="Teles M."/>
            <person name="MacKenzie S."/>
            <person name="Amaro C."/>
        </authorList>
    </citation>
    <scope>NUCLEOTIDE SEQUENCE</scope>
</reference>
<sequence length="21" mass="2538">MLLIFERTYCTLPSESLFSRM</sequence>
<organism evidence="1">
    <name type="scientific">Anguilla anguilla</name>
    <name type="common">European freshwater eel</name>
    <name type="synonym">Muraena anguilla</name>
    <dbReference type="NCBI Taxonomy" id="7936"/>
    <lineage>
        <taxon>Eukaryota</taxon>
        <taxon>Metazoa</taxon>
        <taxon>Chordata</taxon>
        <taxon>Craniata</taxon>
        <taxon>Vertebrata</taxon>
        <taxon>Euteleostomi</taxon>
        <taxon>Actinopterygii</taxon>
        <taxon>Neopterygii</taxon>
        <taxon>Teleostei</taxon>
        <taxon>Anguilliformes</taxon>
        <taxon>Anguillidae</taxon>
        <taxon>Anguilla</taxon>
    </lineage>
</organism>
<accession>A0A0E9V2E3</accession>
<proteinExistence type="predicted"/>
<evidence type="ECO:0000313" key="1">
    <source>
        <dbReference type="EMBL" id="JAH72217.1"/>
    </source>
</evidence>
<name>A0A0E9V2E3_ANGAN</name>
<protein>
    <submittedName>
        <fullName evidence="1">Uncharacterized protein</fullName>
    </submittedName>
</protein>